<dbReference type="EMBL" id="JARKIB010000191">
    <property type="protein sequence ID" value="KAJ7725783.1"/>
    <property type="molecule type" value="Genomic_DNA"/>
</dbReference>
<dbReference type="AlphaFoldDB" id="A0AAD7MNP0"/>
<organism evidence="1 2">
    <name type="scientific">Mycena metata</name>
    <dbReference type="NCBI Taxonomy" id="1033252"/>
    <lineage>
        <taxon>Eukaryota</taxon>
        <taxon>Fungi</taxon>
        <taxon>Dikarya</taxon>
        <taxon>Basidiomycota</taxon>
        <taxon>Agaricomycotina</taxon>
        <taxon>Agaricomycetes</taxon>
        <taxon>Agaricomycetidae</taxon>
        <taxon>Agaricales</taxon>
        <taxon>Marasmiineae</taxon>
        <taxon>Mycenaceae</taxon>
        <taxon>Mycena</taxon>
    </lineage>
</organism>
<evidence type="ECO:0000313" key="2">
    <source>
        <dbReference type="Proteomes" id="UP001215598"/>
    </source>
</evidence>
<protein>
    <submittedName>
        <fullName evidence="1">Uncharacterized protein</fullName>
    </submittedName>
</protein>
<keyword evidence="2" id="KW-1185">Reference proteome</keyword>
<evidence type="ECO:0000313" key="1">
    <source>
        <dbReference type="EMBL" id="KAJ7725783.1"/>
    </source>
</evidence>
<accession>A0AAD7MNP0</accession>
<proteinExistence type="predicted"/>
<gene>
    <name evidence="1" type="ORF">B0H16DRAFT_1593762</name>
</gene>
<comment type="caution">
    <text evidence="1">The sequence shown here is derived from an EMBL/GenBank/DDBJ whole genome shotgun (WGS) entry which is preliminary data.</text>
</comment>
<reference evidence="1" key="1">
    <citation type="submission" date="2023-03" db="EMBL/GenBank/DDBJ databases">
        <title>Massive genome expansion in bonnet fungi (Mycena s.s.) driven by repeated elements and novel gene families across ecological guilds.</title>
        <authorList>
            <consortium name="Lawrence Berkeley National Laboratory"/>
            <person name="Harder C.B."/>
            <person name="Miyauchi S."/>
            <person name="Viragh M."/>
            <person name="Kuo A."/>
            <person name="Thoen E."/>
            <person name="Andreopoulos B."/>
            <person name="Lu D."/>
            <person name="Skrede I."/>
            <person name="Drula E."/>
            <person name="Henrissat B."/>
            <person name="Morin E."/>
            <person name="Kohler A."/>
            <person name="Barry K."/>
            <person name="LaButti K."/>
            <person name="Morin E."/>
            <person name="Salamov A."/>
            <person name="Lipzen A."/>
            <person name="Mereny Z."/>
            <person name="Hegedus B."/>
            <person name="Baldrian P."/>
            <person name="Stursova M."/>
            <person name="Weitz H."/>
            <person name="Taylor A."/>
            <person name="Grigoriev I.V."/>
            <person name="Nagy L.G."/>
            <person name="Martin F."/>
            <person name="Kauserud H."/>
        </authorList>
    </citation>
    <scope>NUCLEOTIDE SEQUENCE</scope>
    <source>
        <strain evidence="1">CBHHK182m</strain>
    </source>
</reference>
<sequence length="184" mass="21129">MLNKYRDTPIWIVNLWAYIESEFKDAEKYVKAVSGRDFRATERTIWIRPSTGRLCVELAGHFSNPLLFIHESNLPSRTILSPLEPRPDSEIIASMSVDNYHQICRLYLSQDVKLGIYHCTSGTKFNDTVEIASCPECAPNDSDWLTERSSTTQNGWTRCAALHYRFLVPTQPSPLKCRLLQGCW</sequence>
<dbReference type="Proteomes" id="UP001215598">
    <property type="component" value="Unassembled WGS sequence"/>
</dbReference>
<name>A0AAD7MNP0_9AGAR</name>